<comment type="caution">
    <text evidence="3">The sequence shown here is derived from an EMBL/GenBank/DDBJ whole genome shotgun (WGS) entry which is preliminary data.</text>
</comment>
<dbReference type="InterPro" id="IPR038818">
    <property type="entry name" value="MCEMP1"/>
</dbReference>
<name>A0A6G1ABY4_CROCR</name>
<keyword evidence="2" id="KW-0472">Membrane</keyword>
<evidence type="ECO:0000313" key="3">
    <source>
        <dbReference type="EMBL" id="KAF0873060.1"/>
    </source>
</evidence>
<proteinExistence type="predicted"/>
<protein>
    <submittedName>
        <fullName evidence="3">TPPC5 protein</fullName>
    </submittedName>
</protein>
<sequence length="174" mass="19352">NPEYENITLAFRNQDQPRGSHSPPKNRAKQPPASPHPTASGGAHVPAWSRPSPDSAQVPRWLHRVILSLYVLFALSCIILIALVLVKSEGRRAALLQTRLLLASVSISGQECQEQQKRAWGGVQRLIKEVKQEIETVKRNVNTGNEIVMTSLPDISQIKSKLQEISKVLERLSL</sequence>
<feature type="non-terminal residue" evidence="3">
    <location>
        <position position="1"/>
    </location>
</feature>
<keyword evidence="4" id="KW-1185">Reference proteome</keyword>
<accession>A0A6G1ABY4</accession>
<dbReference type="PANTHER" id="PTHR37856:SF1">
    <property type="entry name" value="MAST CELL-EXPRESSED MEMBRANE PROTEIN 1"/>
    <property type="match status" value="1"/>
</dbReference>
<evidence type="ECO:0000256" key="1">
    <source>
        <dbReference type="SAM" id="MobiDB-lite"/>
    </source>
</evidence>
<keyword evidence="2" id="KW-0812">Transmembrane</keyword>
<gene>
    <name evidence="3" type="primary">Trappc5_1</name>
    <name evidence="3" type="ORF">FOF47_R06443</name>
</gene>
<evidence type="ECO:0000256" key="2">
    <source>
        <dbReference type="SAM" id="Phobius"/>
    </source>
</evidence>
<organism evidence="3 4">
    <name type="scientific">Crocuta crocuta</name>
    <name type="common">Spotted hyena</name>
    <dbReference type="NCBI Taxonomy" id="9678"/>
    <lineage>
        <taxon>Eukaryota</taxon>
        <taxon>Metazoa</taxon>
        <taxon>Chordata</taxon>
        <taxon>Craniata</taxon>
        <taxon>Vertebrata</taxon>
        <taxon>Euteleostomi</taxon>
        <taxon>Mammalia</taxon>
        <taxon>Eutheria</taxon>
        <taxon>Laurasiatheria</taxon>
        <taxon>Carnivora</taxon>
        <taxon>Feliformia</taxon>
        <taxon>Hyaenidae</taxon>
        <taxon>Crocuta</taxon>
    </lineage>
</organism>
<keyword evidence="2" id="KW-1133">Transmembrane helix</keyword>
<dbReference type="AlphaFoldDB" id="A0A6G1ABY4"/>
<dbReference type="EMBL" id="VOAJ01005981">
    <property type="protein sequence ID" value="KAF0873060.1"/>
    <property type="molecule type" value="Genomic_DNA"/>
</dbReference>
<dbReference type="PANTHER" id="PTHR37856">
    <property type="entry name" value="MAST CELL-EXPRESSED MEMBRANE PROTEIN 1"/>
    <property type="match status" value="1"/>
</dbReference>
<evidence type="ECO:0000313" key="4">
    <source>
        <dbReference type="Proteomes" id="UP000475037"/>
    </source>
</evidence>
<dbReference type="Proteomes" id="UP000475037">
    <property type="component" value="Unassembled WGS sequence"/>
</dbReference>
<feature type="non-terminal residue" evidence="3">
    <location>
        <position position="174"/>
    </location>
</feature>
<feature type="region of interest" description="Disordered" evidence="1">
    <location>
        <begin position="1"/>
        <end position="51"/>
    </location>
</feature>
<reference evidence="3 4" key="1">
    <citation type="submission" date="2019-11" db="EMBL/GenBank/DDBJ databases">
        <authorList>
            <person name="Yang C."/>
            <person name="Li F."/>
        </authorList>
    </citation>
    <scope>NUCLEOTIDE SEQUENCE [LARGE SCALE GENOMIC DNA]</scope>
    <source>
        <strain evidence="3">KB4526</strain>
        <tissue evidence="3">Muscle</tissue>
    </source>
</reference>
<feature type="transmembrane region" description="Helical" evidence="2">
    <location>
        <begin position="61"/>
        <end position="86"/>
    </location>
</feature>